<sequence length="179" mass="19329">MRGCVSILNCPVVPALPPFRFFGCLDLGFAFSRCVISFASFQETLSSVSRASAVENRVTTLRSFSLSHFLGSGGRSSAGACRRDFLNLRGTARPSEGEDPLSLHAAFPFLRPLSLCLFLLRGLPSDDRQLPVCFLCTSCAAFPPNTKGTFQPPVLAVLPRSLSSPLRHPGTLERRPGAD</sequence>
<organism evidence="1 2">
    <name type="scientific">Toxoplasma gondii p89</name>
    <dbReference type="NCBI Taxonomy" id="943119"/>
    <lineage>
        <taxon>Eukaryota</taxon>
        <taxon>Sar</taxon>
        <taxon>Alveolata</taxon>
        <taxon>Apicomplexa</taxon>
        <taxon>Conoidasida</taxon>
        <taxon>Coccidia</taxon>
        <taxon>Eucoccidiorida</taxon>
        <taxon>Eimeriorina</taxon>
        <taxon>Sarcocystidae</taxon>
        <taxon>Toxoplasma</taxon>
    </lineage>
</organism>
<dbReference type="VEuPathDB" id="ToxoDB:TGP89_294660"/>
<protein>
    <submittedName>
        <fullName evidence="1">Uncharacterized protein</fullName>
    </submittedName>
</protein>
<evidence type="ECO:0000313" key="2">
    <source>
        <dbReference type="Proteomes" id="UP000028828"/>
    </source>
</evidence>
<gene>
    <name evidence="1" type="ORF">TGP89_294660</name>
</gene>
<dbReference type="Proteomes" id="UP000028828">
    <property type="component" value="Unassembled WGS sequence"/>
</dbReference>
<dbReference type="EMBL" id="AEYI02001598">
    <property type="protein sequence ID" value="KFG35427.1"/>
    <property type="molecule type" value="Genomic_DNA"/>
</dbReference>
<reference evidence="1 2" key="1">
    <citation type="submission" date="2014-03" db="EMBL/GenBank/DDBJ databases">
        <authorList>
            <person name="Sibley D."/>
            <person name="Venepally P."/>
            <person name="Karamycheva S."/>
            <person name="Hadjithomas M."/>
            <person name="Khan A."/>
            <person name="Brunk B."/>
            <person name="Roos D."/>
            <person name="Caler E."/>
            <person name="Lorenzi H."/>
        </authorList>
    </citation>
    <scope>NUCLEOTIDE SEQUENCE [LARGE SCALE GENOMIC DNA]</scope>
    <source>
        <strain evidence="2">p89</strain>
    </source>
</reference>
<comment type="caution">
    <text evidence="1">The sequence shown here is derived from an EMBL/GenBank/DDBJ whole genome shotgun (WGS) entry which is preliminary data.</text>
</comment>
<evidence type="ECO:0000313" key="1">
    <source>
        <dbReference type="EMBL" id="KFG35427.1"/>
    </source>
</evidence>
<name>A0A086JTF9_TOXGO</name>
<proteinExistence type="predicted"/>
<accession>A0A086JTF9</accession>
<dbReference type="AlphaFoldDB" id="A0A086JTF9"/>